<keyword evidence="3 11" id="KW-0328">Glycosyltransferase</keyword>
<dbReference type="UniPathway" id="UPA00219"/>
<evidence type="ECO:0000256" key="4">
    <source>
        <dbReference type="ARBA" id="ARBA00022679"/>
    </source>
</evidence>
<evidence type="ECO:0000256" key="9">
    <source>
        <dbReference type="ARBA" id="ARBA00023136"/>
    </source>
</evidence>
<organism evidence="14">
    <name type="scientific">Caldimicrobium thiodismutans</name>
    <dbReference type="NCBI Taxonomy" id="1653476"/>
    <lineage>
        <taxon>Bacteria</taxon>
        <taxon>Pseudomonadati</taxon>
        <taxon>Thermodesulfobacteriota</taxon>
        <taxon>Thermodesulfobacteria</taxon>
        <taxon>Thermodesulfobacteriales</taxon>
        <taxon>Thermodesulfobacteriaceae</taxon>
        <taxon>Caldimicrobium</taxon>
    </lineage>
</organism>
<evidence type="ECO:0000313" key="14">
    <source>
        <dbReference type="EMBL" id="HGV54454.1"/>
    </source>
</evidence>
<dbReference type="EMBL" id="DSZU01000001">
    <property type="protein sequence ID" value="HGV54454.1"/>
    <property type="molecule type" value="Genomic_DNA"/>
</dbReference>
<dbReference type="AlphaFoldDB" id="A0A832GMM8"/>
<feature type="region of interest" description="Disordered" evidence="12">
    <location>
        <begin position="236"/>
        <end position="274"/>
    </location>
</feature>
<keyword evidence="4 11" id="KW-0808">Transferase</keyword>
<accession>A0A832GMM8</accession>
<evidence type="ECO:0000256" key="12">
    <source>
        <dbReference type="SAM" id="MobiDB-lite"/>
    </source>
</evidence>
<comment type="catalytic activity">
    <reaction evidence="11">
        <text>[GlcNAc-(1-&gt;4)-Mur2Ac(oyl-L-Ala-gamma-D-Glu-L-Lys-D-Ala-D-Ala)](n)-di-trans,octa-cis-undecaprenyl diphosphate + beta-D-GlcNAc-(1-&gt;4)-Mur2Ac(oyl-L-Ala-gamma-D-Glu-L-Lys-D-Ala-D-Ala)-di-trans,octa-cis-undecaprenyl diphosphate = [GlcNAc-(1-&gt;4)-Mur2Ac(oyl-L-Ala-gamma-D-Glu-L-Lys-D-Ala-D-Ala)](n+1)-di-trans,octa-cis-undecaprenyl diphosphate + di-trans,octa-cis-undecaprenyl diphosphate + H(+)</text>
        <dbReference type="Rhea" id="RHEA:23708"/>
        <dbReference type="Rhea" id="RHEA-COMP:9602"/>
        <dbReference type="Rhea" id="RHEA-COMP:9603"/>
        <dbReference type="ChEBI" id="CHEBI:15378"/>
        <dbReference type="ChEBI" id="CHEBI:58405"/>
        <dbReference type="ChEBI" id="CHEBI:60033"/>
        <dbReference type="ChEBI" id="CHEBI:78435"/>
        <dbReference type="EC" id="2.4.99.28"/>
    </reaction>
</comment>
<keyword evidence="6 11" id="KW-0133">Cell shape</keyword>
<reference evidence="14" key="1">
    <citation type="journal article" date="2020" name="mSystems">
        <title>Genome- and Community-Level Interaction Insights into Carbon Utilization and Element Cycling Functions of Hydrothermarchaeota in Hydrothermal Sediment.</title>
        <authorList>
            <person name="Zhou Z."/>
            <person name="Liu Y."/>
            <person name="Xu W."/>
            <person name="Pan J."/>
            <person name="Luo Z.H."/>
            <person name="Li M."/>
        </authorList>
    </citation>
    <scope>NUCLEOTIDE SEQUENCE [LARGE SCALE GENOMIC DNA]</scope>
    <source>
        <strain evidence="14">SpSt-605</strain>
    </source>
</reference>
<dbReference type="NCBIfam" id="TIGR02070">
    <property type="entry name" value="mono_pep_trsgly"/>
    <property type="match status" value="1"/>
</dbReference>
<evidence type="ECO:0000256" key="10">
    <source>
        <dbReference type="ARBA" id="ARBA00023316"/>
    </source>
</evidence>
<keyword evidence="1 11" id="KW-1003">Cell membrane</keyword>
<dbReference type="InterPro" id="IPR001264">
    <property type="entry name" value="Glyco_trans_51"/>
</dbReference>
<dbReference type="HAMAP" id="MF_00766">
    <property type="entry name" value="PGT_MtgA"/>
    <property type="match status" value="1"/>
</dbReference>
<comment type="similarity">
    <text evidence="11">Belongs to the glycosyltransferase 51 family.</text>
</comment>
<dbReference type="GO" id="GO:0008955">
    <property type="term" value="F:peptidoglycan glycosyltransferase activity"/>
    <property type="evidence" value="ECO:0007669"/>
    <property type="project" value="UniProtKB-UniRule"/>
</dbReference>
<feature type="compositionally biased region" description="Polar residues" evidence="12">
    <location>
        <begin position="250"/>
        <end position="259"/>
    </location>
</feature>
<dbReference type="SUPFAM" id="SSF53955">
    <property type="entry name" value="Lysozyme-like"/>
    <property type="match status" value="1"/>
</dbReference>
<keyword evidence="8 11" id="KW-1133">Transmembrane helix</keyword>
<evidence type="ECO:0000256" key="3">
    <source>
        <dbReference type="ARBA" id="ARBA00022676"/>
    </source>
</evidence>
<evidence type="ECO:0000256" key="1">
    <source>
        <dbReference type="ARBA" id="ARBA00022475"/>
    </source>
</evidence>
<dbReference type="GO" id="GO:0008360">
    <property type="term" value="P:regulation of cell shape"/>
    <property type="evidence" value="ECO:0007669"/>
    <property type="project" value="UniProtKB-KW"/>
</dbReference>
<dbReference type="GO" id="GO:0009252">
    <property type="term" value="P:peptidoglycan biosynthetic process"/>
    <property type="evidence" value="ECO:0007669"/>
    <property type="project" value="UniProtKB-UniRule"/>
</dbReference>
<dbReference type="PANTHER" id="PTHR30400">
    <property type="entry name" value="MONOFUNCTIONAL BIOSYNTHETIC PEPTIDOGLYCAN TRANSGLYCOSYLASE"/>
    <property type="match status" value="1"/>
</dbReference>
<dbReference type="GO" id="GO:0009274">
    <property type="term" value="C:peptidoglycan-based cell wall"/>
    <property type="evidence" value="ECO:0007669"/>
    <property type="project" value="InterPro"/>
</dbReference>
<evidence type="ECO:0000256" key="5">
    <source>
        <dbReference type="ARBA" id="ARBA00022692"/>
    </source>
</evidence>
<evidence type="ECO:0000256" key="2">
    <source>
        <dbReference type="ARBA" id="ARBA00022519"/>
    </source>
</evidence>
<evidence type="ECO:0000256" key="7">
    <source>
        <dbReference type="ARBA" id="ARBA00022984"/>
    </source>
</evidence>
<dbReference type="GO" id="GO:0016763">
    <property type="term" value="F:pentosyltransferase activity"/>
    <property type="evidence" value="ECO:0007669"/>
    <property type="project" value="InterPro"/>
</dbReference>
<feature type="transmembrane region" description="Helical" evidence="11">
    <location>
        <begin position="7"/>
        <end position="26"/>
    </location>
</feature>
<dbReference type="PANTHER" id="PTHR30400:SF0">
    <property type="entry name" value="BIOSYNTHETIC PEPTIDOGLYCAN TRANSGLYCOSYLASE"/>
    <property type="match status" value="1"/>
</dbReference>
<dbReference type="EC" id="2.4.99.28" evidence="11"/>
<dbReference type="InterPro" id="IPR011812">
    <property type="entry name" value="Pep_trsgly"/>
</dbReference>
<dbReference type="GO" id="GO:0005886">
    <property type="term" value="C:plasma membrane"/>
    <property type="evidence" value="ECO:0007669"/>
    <property type="project" value="UniProtKB-SubCell"/>
</dbReference>
<evidence type="ECO:0000256" key="8">
    <source>
        <dbReference type="ARBA" id="ARBA00022989"/>
    </source>
</evidence>
<protein>
    <recommendedName>
        <fullName evidence="11">Biosynthetic peptidoglycan transglycosylase</fullName>
        <ecNumber evidence="11">2.4.99.28</ecNumber>
    </recommendedName>
    <alternativeName>
        <fullName evidence="11">Glycan polymerase</fullName>
    </alternativeName>
    <alternativeName>
        <fullName evidence="11">Peptidoglycan glycosyltransferase MtgA</fullName>
        <shortName evidence="11">PGT</shortName>
    </alternativeName>
</protein>
<feature type="compositionally biased region" description="Basic and acidic residues" evidence="12">
    <location>
        <begin position="236"/>
        <end position="247"/>
    </location>
</feature>
<proteinExistence type="inferred from homology"/>
<sequence>MFRILKVLPLLLLLGVIGYIFIYPLLIPIDYLKKENPKLTAMMKYRMKQWEREGKNIQIRQVWVPLSKISPYLIKAVLIGEDDKFFRHEGFDFEAMQKALEKNLKAGKIKYGGSTISQQTAKNLFLSPSKNPVRKIQEAILTWRLERALSKKRILEIYLNIAEWGEGIFGIEAASRHYYGKPASALNPWEAARLAAILPNPIKYNPLKATSYVEKRANLIYSIMKRRGIIKEEYKDLETETEKKFPEEVPSTQENSQDEIPQPSGPEPKNPEAS</sequence>
<dbReference type="GO" id="GO:0071555">
    <property type="term" value="P:cell wall organization"/>
    <property type="evidence" value="ECO:0007669"/>
    <property type="project" value="UniProtKB-KW"/>
</dbReference>
<name>A0A832GMM8_9BACT</name>
<keyword evidence="5 11" id="KW-0812">Transmembrane</keyword>
<keyword evidence="7 11" id="KW-0573">Peptidoglycan synthesis</keyword>
<keyword evidence="10 11" id="KW-0961">Cell wall biogenesis/degradation</keyword>
<comment type="caution">
    <text evidence="14">The sequence shown here is derived from an EMBL/GenBank/DDBJ whole genome shotgun (WGS) entry which is preliminary data.</text>
</comment>
<evidence type="ECO:0000256" key="11">
    <source>
        <dbReference type="HAMAP-Rule" id="MF_00766"/>
    </source>
</evidence>
<feature type="domain" description="Glycosyl transferase family 51" evidence="13">
    <location>
        <begin position="59"/>
        <end position="224"/>
    </location>
</feature>
<keyword evidence="9 11" id="KW-0472">Membrane</keyword>
<comment type="subcellular location">
    <subcellularLocation>
        <location evidence="11">Cell membrane</location>
        <topology evidence="11">Single-pass membrane protein</topology>
    </subcellularLocation>
</comment>
<dbReference type="InterPro" id="IPR036950">
    <property type="entry name" value="PBP_transglycosylase"/>
</dbReference>
<dbReference type="Pfam" id="PF00912">
    <property type="entry name" value="Transgly"/>
    <property type="match status" value="1"/>
</dbReference>
<keyword evidence="2" id="KW-0997">Cell inner membrane</keyword>
<gene>
    <name evidence="11" type="primary">mtgA</name>
    <name evidence="14" type="ORF">ENT73_00005</name>
</gene>
<evidence type="ECO:0000256" key="6">
    <source>
        <dbReference type="ARBA" id="ARBA00022960"/>
    </source>
</evidence>
<dbReference type="InterPro" id="IPR023346">
    <property type="entry name" value="Lysozyme-like_dom_sf"/>
</dbReference>
<comment type="function">
    <text evidence="11">Peptidoglycan polymerase that catalyzes glycan chain elongation from lipid-linked precursors.</text>
</comment>
<evidence type="ECO:0000259" key="13">
    <source>
        <dbReference type="Pfam" id="PF00912"/>
    </source>
</evidence>
<dbReference type="Gene3D" id="1.10.3810.10">
    <property type="entry name" value="Biosynthetic peptidoglycan transglycosylase-like"/>
    <property type="match status" value="1"/>
</dbReference>
<comment type="pathway">
    <text evidence="11">Cell wall biogenesis; peptidoglycan biosynthesis.</text>
</comment>